<evidence type="ECO:0000256" key="10">
    <source>
        <dbReference type="ARBA" id="ARBA00048287"/>
    </source>
</evidence>
<evidence type="ECO:0000256" key="2">
    <source>
        <dbReference type="ARBA" id="ARBA00005947"/>
    </source>
</evidence>
<dbReference type="GO" id="GO:0141221">
    <property type="term" value="F:histone deacetylase activity, hydrolytic mechanism"/>
    <property type="evidence" value="ECO:0007669"/>
    <property type="project" value="UniProtKB-EC"/>
</dbReference>
<dbReference type="EMBL" id="UYRT01080725">
    <property type="protein sequence ID" value="VDN23280.1"/>
    <property type="molecule type" value="Genomic_DNA"/>
</dbReference>
<sequence length="329" mass="36664">MQSIEKLALVRASKLYKDLEPKQLPIVYHPIYNISFCGIERCHPFDSRKWGRVHDILVESGMIEEGQTVMPSEASNSDLRVVHTSLYLSSLNCPCHVAKVVEVAPVALIPPCIIRRVLLKPFRYHTGGTILAARLALEHGWAINIGGGFHHASGNSGGGFCVYADISLAINFLLLNQLIGKAMIGNGHENDFYGDRRVYIMDMFNSHIYPHDSRARRAITRAVKLHIDIQDGEYLTLLSSNLKAALSQFRPDIIVYNAGTDCLQYDPLGLLSITPKGIRKRDEIVFKMARARKIPIVMLLSGGYMPDTHEVIAKSIMNLFNKKLIGAVS</sequence>
<dbReference type="InterPro" id="IPR023696">
    <property type="entry name" value="Ureohydrolase_dom_sf"/>
</dbReference>
<gene>
    <name evidence="15" type="ORF">GPUH_LOCUS13942</name>
</gene>
<evidence type="ECO:0000256" key="8">
    <source>
        <dbReference type="ARBA" id="ARBA00023163"/>
    </source>
</evidence>
<comment type="catalytic activity">
    <reaction evidence="10">
        <text>N(6)-acetyl-L-lysyl-[histone] + H2O = L-lysyl-[histone] + acetate</text>
        <dbReference type="Rhea" id="RHEA:58196"/>
        <dbReference type="Rhea" id="RHEA-COMP:9845"/>
        <dbReference type="Rhea" id="RHEA-COMP:11338"/>
        <dbReference type="ChEBI" id="CHEBI:15377"/>
        <dbReference type="ChEBI" id="CHEBI:29969"/>
        <dbReference type="ChEBI" id="CHEBI:30089"/>
        <dbReference type="ChEBI" id="CHEBI:61930"/>
        <dbReference type="EC" id="3.5.1.98"/>
    </reaction>
</comment>
<dbReference type="PRINTS" id="PR01270">
    <property type="entry name" value="HDASUPER"/>
</dbReference>
<dbReference type="EC" id="3.5.1.98" evidence="3"/>
<dbReference type="Gene3D" id="3.40.800.20">
    <property type="entry name" value="Histone deacetylase domain"/>
    <property type="match status" value="1"/>
</dbReference>
<keyword evidence="5" id="KW-0378">Hydrolase</keyword>
<evidence type="ECO:0000256" key="3">
    <source>
        <dbReference type="ARBA" id="ARBA00012111"/>
    </source>
</evidence>
<accession>A0A183DZ01</accession>
<evidence type="ECO:0000256" key="13">
    <source>
        <dbReference type="ARBA" id="ARBA00072450"/>
    </source>
</evidence>
<dbReference type="WBParaSite" id="GPUH_0001395701-mRNA-1">
    <property type="protein sequence ID" value="GPUH_0001395701-mRNA-1"/>
    <property type="gene ID" value="GPUH_0001395701"/>
</dbReference>
<evidence type="ECO:0000256" key="7">
    <source>
        <dbReference type="ARBA" id="ARBA00023015"/>
    </source>
</evidence>
<evidence type="ECO:0000256" key="9">
    <source>
        <dbReference type="ARBA" id="ARBA00023242"/>
    </source>
</evidence>
<evidence type="ECO:0000256" key="6">
    <source>
        <dbReference type="ARBA" id="ARBA00022853"/>
    </source>
</evidence>
<dbReference type="PANTHER" id="PTHR10625">
    <property type="entry name" value="HISTONE DEACETYLASE HDAC1-RELATED"/>
    <property type="match status" value="1"/>
</dbReference>
<keyword evidence="8" id="KW-0804">Transcription</keyword>
<dbReference type="GO" id="GO:0040029">
    <property type="term" value="P:epigenetic regulation of gene expression"/>
    <property type="evidence" value="ECO:0007669"/>
    <property type="project" value="TreeGrafter"/>
</dbReference>
<evidence type="ECO:0000313" key="17">
    <source>
        <dbReference type="WBParaSite" id="GPUH_0001395701-mRNA-1"/>
    </source>
</evidence>
<keyword evidence="9" id="KW-0539">Nucleus</keyword>
<evidence type="ECO:0000256" key="5">
    <source>
        <dbReference type="ARBA" id="ARBA00022801"/>
    </source>
</evidence>
<evidence type="ECO:0000256" key="11">
    <source>
        <dbReference type="ARBA" id="ARBA00059784"/>
    </source>
</evidence>
<dbReference type="SUPFAM" id="SSF52768">
    <property type="entry name" value="Arginase/deacetylase"/>
    <property type="match status" value="1"/>
</dbReference>
<evidence type="ECO:0000256" key="4">
    <source>
        <dbReference type="ARBA" id="ARBA00022491"/>
    </source>
</evidence>
<keyword evidence="4" id="KW-0678">Repressor</keyword>
<dbReference type="InterPro" id="IPR000286">
    <property type="entry name" value="HDACs"/>
</dbReference>
<keyword evidence="7" id="KW-0805">Transcription regulation</keyword>
<feature type="domain" description="Histone deacetylase" evidence="14">
    <location>
        <begin position="43"/>
        <end position="317"/>
    </location>
</feature>
<dbReference type="GO" id="GO:0000118">
    <property type="term" value="C:histone deacetylase complex"/>
    <property type="evidence" value="ECO:0007669"/>
    <property type="project" value="TreeGrafter"/>
</dbReference>
<dbReference type="Proteomes" id="UP000271098">
    <property type="component" value="Unassembled WGS sequence"/>
</dbReference>
<evidence type="ECO:0000256" key="12">
    <source>
        <dbReference type="ARBA" id="ARBA00065154"/>
    </source>
</evidence>
<organism evidence="17">
    <name type="scientific">Gongylonema pulchrum</name>
    <dbReference type="NCBI Taxonomy" id="637853"/>
    <lineage>
        <taxon>Eukaryota</taxon>
        <taxon>Metazoa</taxon>
        <taxon>Ecdysozoa</taxon>
        <taxon>Nematoda</taxon>
        <taxon>Chromadorea</taxon>
        <taxon>Rhabditida</taxon>
        <taxon>Spirurina</taxon>
        <taxon>Spiruromorpha</taxon>
        <taxon>Spiruroidea</taxon>
        <taxon>Gongylonematidae</taxon>
        <taxon>Gongylonema</taxon>
    </lineage>
</organism>
<evidence type="ECO:0000313" key="16">
    <source>
        <dbReference type="Proteomes" id="UP000271098"/>
    </source>
</evidence>
<comment type="similarity">
    <text evidence="2">Belongs to the histone deacetylase family.</text>
</comment>
<dbReference type="FunFam" id="3.40.800.20:FF:000009">
    <property type="entry name" value="Histone deacetylase 11"/>
    <property type="match status" value="1"/>
</dbReference>
<protein>
    <recommendedName>
        <fullName evidence="13">Histone deacetylase 11</fullName>
        <ecNumber evidence="3">3.5.1.98</ecNumber>
    </recommendedName>
</protein>
<keyword evidence="6" id="KW-0156">Chromatin regulator</keyword>
<dbReference type="InterPro" id="IPR044150">
    <property type="entry name" value="HDAC_classIV"/>
</dbReference>
<reference evidence="15 16" key="2">
    <citation type="submission" date="2018-11" db="EMBL/GenBank/DDBJ databases">
        <authorList>
            <consortium name="Pathogen Informatics"/>
        </authorList>
    </citation>
    <scope>NUCLEOTIDE SEQUENCE [LARGE SCALE GENOMIC DNA]</scope>
</reference>
<dbReference type="AlphaFoldDB" id="A0A183DZ01"/>
<evidence type="ECO:0000259" key="14">
    <source>
        <dbReference type="Pfam" id="PF00850"/>
    </source>
</evidence>
<comment type="function">
    <text evidence="11">Responsible for the deacetylation of lysine residues on the N-terminal part of the core histones (H2A, H2B, H3 and H4). Histone deacetylation gives a tag for epigenetic repression and plays an important role in transcriptional regulation, cell cycle progression and developmental events. Histone deacetylases act via the formation of large multiprotein complexes.</text>
</comment>
<dbReference type="InterPro" id="IPR037138">
    <property type="entry name" value="His_deacetylse_dom_sf"/>
</dbReference>
<comment type="subcellular location">
    <subcellularLocation>
        <location evidence="1">Nucleus</location>
    </subcellularLocation>
</comment>
<dbReference type="PANTHER" id="PTHR10625:SF23">
    <property type="entry name" value="HISTONE DEACETYLASE 11"/>
    <property type="match status" value="1"/>
</dbReference>
<comment type="subunit">
    <text evidence="12">Interacts with HDAC6.</text>
</comment>
<keyword evidence="16" id="KW-1185">Reference proteome</keyword>
<evidence type="ECO:0000256" key="1">
    <source>
        <dbReference type="ARBA" id="ARBA00004123"/>
    </source>
</evidence>
<dbReference type="CDD" id="cd09993">
    <property type="entry name" value="HDAC_classIV"/>
    <property type="match status" value="1"/>
</dbReference>
<evidence type="ECO:0000313" key="15">
    <source>
        <dbReference type="EMBL" id="VDN23280.1"/>
    </source>
</evidence>
<dbReference type="OrthoDB" id="437693at2759"/>
<dbReference type="Pfam" id="PF00850">
    <property type="entry name" value="Hist_deacetyl"/>
    <property type="match status" value="1"/>
</dbReference>
<name>A0A183DZ01_9BILA</name>
<reference evidence="17" key="1">
    <citation type="submission" date="2016-06" db="UniProtKB">
        <authorList>
            <consortium name="WormBaseParasite"/>
        </authorList>
    </citation>
    <scope>IDENTIFICATION</scope>
</reference>
<proteinExistence type="inferred from homology"/>
<dbReference type="InterPro" id="IPR023801">
    <property type="entry name" value="His_deacetylse_dom"/>
</dbReference>